<dbReference type="Pfam" id="PF00400">
    <property type="entry name" value="WD40"/>
    <property type="match status" value="4"/>
</dbReference>
<evidence type="ECO:0000256" key="8">
    <source>
        <dbReference type="ARBA" id="ARBA00022892"/>
    </source>
</evidence>
<dbReference type="CDD" id="cd00200">
    <property type="entry name" value="WD40"/>
    <property type="match status" value="1"/>
</dbReference>
<evidence type="ECO:0000256" key="3">
    <source>
        <dbReference type="ARBA" id="ARBA00010844"/>
    </source>
</evidence>
<feature type="domain" description="COPA/B TPR" evidence="18">
    <location>
        <begin position="595"/>
        <end position="775"/>
    </location>
</feature>
<feature type="compositionally biased region" description="Polar residues" evidence="16">
    <location>
        <begin position="1329"/>
        <end position="1341"/>
    </location>
</feature>
<dbReference type="InterPro" id="IPR015943">
    <property type="entry name" value="WD40/YVTN_repeat-like_dom_sf"/>
</dbReference>
<comment type="subcellular location">
    <subcellularLocation>
        <location evidence="2">Cytoplasmic vesicle</location>
        <location evidence="2">COPI-coated vesicle membrane</location>
        <topology evidence="2">Peripheral membrane protein</topology>
        <orientation evidence="2">Cytoplasmic side</orientation>
    </subcellularLocation>
    <subcellularLocation>
        <location evidence="1">Golgi apparatus membrane</location>
        <topology evidence="1">Peripheral membrane protein</topology>
        <orientation evidence="1">Cytoplasmic side</orientation>
    </subcellularLocation>
</comment>
<feature type="compositionally biased region" description="Polar residues" evidence="16">
    <location>
        <begin position="951"/>
        <end position="976"/>
    </location>
</feature>
<keyword evidence="10" id="KW-0333">Golgi apparatus</keyword>
<feature type="compositionally biased region" description="Basic and acidic residues" evidence="16">
    <location>
        <begin position="1003"/>
        <end position="1016"/>
    </location>
</feature>
<evidence type="ECO:0000313" key="20">
    <source>
        <dbReference type="EMBL" id="CAF3627512.1"/>
    </source>
</evidence>
<feature type="region of interest" description="Disordered" evidence="16">
    <location>
        <begin position="988"/>
        <end position="1016"/>
    </location>
</feature>
<evidence type="ECO:0000256" key="5">
    <source>
        <dbReference type="ARBA" id="ARBA00022490"/>
    </source>
</evidence>
<feature type="region of interest" description="Disordered" evidence="16">
    <location>
        <begin position="1318"/>
        <end position="1349"/>
    </location>
</feature>
<dbReference type="Gene3D" id="2.130.10.10">
    <property type="entry name" value="YVTN repeat-like/Quinoprotein amine dehydrogenase"/>
    <property type="match status" value="1"/>
</dbReference>
<keyword evidence="7" id="KW-0677">Repeat</keyword>
<feature type="compositionally biased region" description="Acidic residues" evidence="16">
    <location>
        <begin position="861"/>
        <end position="872"/>
    </location>
</feature>
<feature type="repeat" description="WD" evidence="14">
    <location>
        <begin position="95"/>
        <end position="127"/>
    </location>
</feature>
<keyword evidence="4" id="KW-0813">Transport</keyword>
<dbReference type="GO" id="GO:0006888">
    <property type="term" value="P:endoplasmic reticulum to Golgi vesicle-mediated transport"/>
    <property type="evidence" value="ECO:0007669"/>
    <property type="project" value="TreeGrafter"/>
</dbReference>
<dbReference type="InterPro" id="IPR056176">
    <property type="entry name" value="TPR_COPA_B"/>
</dbReference>
<keyword evidence="15" id="KW-0175">Coiled coil</keyword>
<feature type="coiled-coil region" evidence="15">
    <location>
        <begin position="1286"/>
        <end position="1313"/>
    </location>
</feature>
<keyword evidence="5" id="KW-0963">Cytoplasm</keyword>
<evidence type="ECO:0000256" key="11">
    <source>
        <dbReference type="ARBA" id="ARBA00023136"/>
    </source>
</evidence>
<evidence type="ECO:0000256" key="14">
    <source>
        <dbReference type="PROSITE-ProRule" id="PRU00221"/>
    </source>
</evidence>
<dbReference type="InterPro" id="IPR001680">
    <property type="entry name" value="WD40_rpt"/>
</dbReference>
<evidence type="ECO:0000256" key="15">
    <source>
        <dbReference type="SAM" id="Coils"/>
    </source>
</evidence>
<protein>
    <recommendedName>
        <fullName evidence="13">Beta'-coat protein</fullName>
    </recommendedName>
</protein>
<dbReference type="GO" id="GO:0000139">
    <property type="term" value="C:Golgi membrane"/>
    <property type="evidence" value="ECO:0007669"/>
    <property type="project" value="UniProtKB-SubCell"/>
</dbReference>
<evidence type="ECO:0000313" key="19">
    <source>
        <dbReference type="EMBL" id="CAF0840175.1"/>
    </source>
</evidence>
<feature type="compositionally biased region" description="Low complexity" evidence="16">
    <location>
        <begin position="921"/>
        <end position="950"/>
    </location>
</feature>
<dbReference type="InterPro" id="IPR050844">
    <property type="entry name" value="Coatomer_complex_subunit"/>
</dbReference>
<feature type="repeat" description="WD" evidence="14">
    <location>
        <begin position="181"/>
        <end position="224"/>
    </location>
</feature>
<comment type="caution">
    <text evidence="19">The sequence shown here is derived from an EMBL/GenBank/DDBJ whole genome shotgun (WGS) entry which is preliminary data.</text>
</comment>
<keyword evidence="9" id="KW-0653">Protein transport</keyword>
<reference evidence="19" key="1">
    <citation type="submission" date="2021-02" db="EMBL/GenBank/DDBJ databases">
        <authorList>
            <person name="Nowell W R."/>
        </authorList>
    </citation>
    <scope>NUCLEOTIDE SEQUENCE</scope>
</reference>
<dbReference type="EMBL" id="CAJOBC010000802">
    <property type="protein sequence ID" value="CAF3627512.1"/>
    <property type="molecule type" value="Genomic_DNA"/>
</dbReference>
<dbReference type="Pfam" id="PF23953">
    <property type="entry name" value="TPR_COPA_B"/>
    <property type="match status" value="1"/>
</dbReference>
<keyword evidence="6 14" id="KW-0853">WD repeat</keyword>
<evidence type="ECO:0000259" key="18">
    <source>
        <dbReference type="Pfam" id="PF23953"/>
    </source>
</evidence>
<evidence type="ECO:0000256" key="7">
    <source>
        <dbReference type="ARBA" id="ARBA00022737"/>
    </source>
</evidence>
<feature type="repeat" description="WD" evidence="14">
    <location>
        <begin position="225"/>
        <end position="266"/>
    </location>
</feature>
<dbReference type="GO" id="GO:0006891">
    <property type="term" value="P:intra-Golgi vesicle-mediated transport"/>
    <property type="evidence" value="ECO:0007669"/>
    <property type="project" value="TreeGrafter"/>
</dbReference>
<evidence type="ECO:0000313" key="21">
    <source>
        <dbReference type="Proteomes" id="UP000663829"/>
    </source>
</evidence>
<dbReference type="Pfam" id="PF04053">
    <property type="entry name" value="B-prop_COPA_B_2nd"/>
    <property type="match status" value="1"/>
</dbReference>
<dbReference type="InterPro" id="IPR006692">
    <property type="entry name" value="Beta-prop_COPA/B_2nd"/>
</dbReference>
<evidence type="ECO:0000256" key="12">
    <source>
        <dbReference type="ARBA" id="ARBA00023329"/>
    </source>
</evidence>
<evidence type="ECO:0000256" key="9">
    <source>
        <dbReference type="ARBA" id="ARBA00022927"/>
    </source>
</evidence>
<sequence>MPLRLDVKRKLSVRSDRVKCVDTHPNEPWILVTLYNGHAHIYNHDTQQLIKTFEICDVPVRAGKFVVRKNWAITASDDMLVRVYNYNTLERLHQFEAHSDYIRSIVVHPTQPYILTSSDDMTIKLWDWDAKWALKQTFEGHIHYVMQISINPKDNNTFASASLDRTVKVWQLGSTQPNFTLEGHEKGVNCVDYYSGGDKPYLVSGGDDRLVKIWDYQNKTCVQTLEGHSQNVGCVSFHPELPIILSGSEDGTVKLWHSNTYRLESTLNYGLERCWTISCLKGSNNVALGYDEGTMMIKLGREEPAMSMDSSTGKIVWAKHCEMQQVNLKQLGSEQQLKDGEKVPLSVKEMGSCEIYPQTLSHSPNGRFVVVCGDGEYIIYTAITLRNKSYGNAMEFVWSHDSSEYAVRDGNMVKIFKNFKEKKSFKPESGAEGIFGGSLLGVKSYSGLSFYDWETTNLIRRIEIVPKMIYWSQNGELVCIATEDSYYVLRYNPQAVTAAATNKDLMSDDGVEDAFDALSEIQEIVKTGMWIGDCFIYTNSLNRINYYVGGEIVTISHLDRVMYLLGYVSNENRLYMGDKEMAIVSFELSLAVLEYQTAVMRKDFETADQVLPTVPKEQRTRVAHFLEKQGYRQQALAVTMDNEHKFDLALHLGNLQICYELALEMENEQKWMQLADVATKRCNFQLVQECLNRAQAYGSLILLASASSDKQLMATIGEQSQKNGQFNMSFLASFVLGNLDKCLQILIDNNRLPEAAFFSRTYLPSKIGMIVQLWREKLKQSNMERSAQALANPTDYENLFPGLVDTYKTEQYLKKQTKTFAAKDYQSVTPNWERHPIVEMKEAENNGDFFYGPVQQKNGSDEQEEDEFDDAPAETSKTTTSQPPPKQQAAPPAANIVVPPKTNIPTAAPSNNKLTPPGPPSSTTVSSDRSRSQSPAASTSSTTIPIKSSTLQTSKPPTTTVQKPSAAPTTSVRKTSLSDLEKELQEFDIDLKDDVSDNGETGAEERGSDGVKRSDKFENNNVPCFSRTLEKIFHSNNTLKCNSLPLHIQTALALHFTFCHLLTTGIDPQQICPEPINVSKCLKNLTLNSHAYLSYTNFFPHVQSICYFIENQQWHENVKQTTAQLHTVSQQVLDTSEKLKNDQKTMSASLDQTLMMNDELFKNALNVETYLQSADQNVDLLREKLFVRDKDQIELIQKILETLFNIRASLYYREEHLIRGLRLLTCAEFWLILHLICLIIIERYLIFYHSYSQNYLFNLLWRIRQCWLLISFLTWSYIGVRYQNYYKQNQRLINEINQKHELLEKNVQKFRLDSISDDPSYYPSENELNESSITTATNDTIMTDDEDSD</sequence>
<evidence type="ECO:0000256" key="16">
    <source>
        <dbReference type="SAM" id="MobiDB-lite"/>
    </source>
</evidence>
<evidence type="ECO:0000256" key="4">
    <source>
        <dbReference type="ARBA" id="ARBA00022448"/>
    </source>
</evidence>
<gene>
    <name evidence="19" type="ORF">GPM918_LOCUS5522</name>
    <name evidence="20" type="ORF">SRO942_LOCUS5522</name>
</gene>
<dbReference type="PANTHER" id="PTHR19876:SF2">
    <property type="entry name" value="COATOMER SUBUNIT BETA"/>
    <property type="match status" value="1"/>
</dbReference>
<dbReference type="Gene3D" id="1.25.40.470">
    <property type="match status" value="1"/>
</dbReference>
<dbReference type="PROSITE" id="PS50294">
    <property type="entry name" value="WD_REPEATS_REGION"/>
    <property type="match status" value="4"/>
</dbReference>
<dbReference type="SMART" id="SM00320">
    <property type="entry name" value="WD40"/>
    <property type="match status" value="6"/>
</dbReference>
<evidence type="ECO:0000256" key="1">
    <source>
        <dbReference type="ARBA" id="ARBA00004255"/>
    </source>
</evidence>
<dbReference type="Proteomes" id="UP000663829">
    <property type="component" value="Unassembled WGS sequence"/>
</dbReference>
<dbReference type="Proteomes" id="UP000681722">
    <property type="component" value="Unassembled WGS sequence"/>
</dbReference>
<evidence type="ECO:0000256" key="10">
    <source>
        <dbReference type="ARBA" id="ARBA00023034"/>
    </source>
</evidence>
<dbReference type="InterPro" id="IPR020472">
    <property type="entry name" value="WD40_PAC1"/>
</dbReference>
<evidence type="ECO:0000256" key="13">
    <source>
        <dbReference type="ARBA" id="ARBA00032920"/>
    </source>
</evidence>
<feature type="domain" description="COPA/B second beta-propeller" evidence="17">
    <location>
        <begin position="323"/>
        <end position="578"/>
    </location>
</feature>
<dbReference type="FunFam" id="2.130.10.10:FF:000008">
    <property type="entry name" value="Coatomer subunit beta"/>
    <property type="match status" value="1"/>
</dbReference>
<keyword evidence="12" id="KW-0968">Cytoplasmic vesicle</keyword>
<keyword evidence="11" id="KW-0472">Membrane</keyword>
<dbReference type="GO" id="GO:0006890">
    <property type="term" value="P:retrograde vesicle-mediated transport, Golgi to endoplasmic reticulum"/>
    <property type="evidence" value="ECO:0007669"/>
    <property type="project" value="TreeGrafter"/>
</dbReference>
<evidence type="ECO:0000256" key="6">
    <source>
        <dbReference type="ARBA" id="ARBA00022574"/>
    </source>
</evidence>
<evidence type="ECO:0000256" key="2">
    <source>
        <dbReference type="ARBA" id="ARBA00004347"/>
    </source>
</evidence>
<dbReference type="CDD" id="cd22947">
    <property type="entry name" value="Coatomer_WDAD_beta-like"/>
    <property type="match status" value="1"/>
</dbReference>
<dbReference type="EMBL" id="CAJNOQ010000802">
    <property type="protein sequence ID" value="CAF0840175.1"/>
    <property type="molecule type" value="Genomic_DNA"/>
</dbReference>
<feature type="repeat" description="WD" evidence="14">
    <location>
        <begin position="138"/>
        <end position="180"/>
    </location>
</feature>
<dbReference type="PANTHER" id="PTHR19876">
    <property type="entry name" value="COATOMER"/>
    <property type="match status" value="1"/>
</dbReference>
<organism evidence="19 21">
    <name type="scientific">Didymodactylos carnosus</name>
    <dbReference type="NCBI Taxonomy" id="1234261"/>
    <lineage>
        <taxon>Eukaryota</taxon>
        <taxon>Metazoa</taxon>
        <taxon>Spiralia</taxon>
        <taxon>Gnathifera</taxon>
        <taxon>Rotifera</taxon>
        <taxon>Eurotatoria</taxon>
        <taxon>Bdelloidea</taxon>
        <taxon>Philodinida</taxon>
        <taxon>Philodinidae</taxon>
        <taxon>Didymodactylos</taxon>
    </lineage>
</organism>
<dbReference type="SUPFAM" id="SSF50978">
    <property type="entry name" value="WD40 repeat-like"/>
    <property type="match status" value="2"/>
</dbReference>
<comment type="similarity">
    <text evidence="3">Belongs to the WD repeat COPB2 family.</text>
</comment>
<evidence type="ECO:0000259" key="17">
    <source>
        <dbReference type="Pfam" id="PF04053"/>
    </source>
</evidence>
<dbReference type="PRINTS" id="PR00320">
    <property type="entry name" value="GPROTEINBRPT"/>
</dbReference>
<keyword evidence="21" id="KW-1185">Reference proteome</keyword>
<keyword evidence="8" id="KW-0931">ER-Golgi transport</keyword>
<dbReference type="GO" id="GO:0006886">
    <property type="term" value="P:intracellular protein transport"/>
    <property type="evidence" value="ECO:0007669"/>
    <property type="project" value="InterPro"/>
</dbReference>
<feature type="compositionally biased region" description="Low complexity" evidence="16">
    <location>
        <begin position="875"/>
        <end position="900"/>
    </location>
</feature>
<dbReference type="GO" id="GO:0030126">
    <property type="term" value="C:COPI vesicle coat"/>
    <property type="evidence" value="ECO:0007669"/>
    <property type="project" value="TreeGrafter"/>
</dbReference>
<dbReference type="OrthoDB" id="2150324at2759"/>
<accession>A0A813VDH0</accession>
<dbReference type="PROSITE" id="PS50082">
    <property type="entry name" value="WD_REPEATS_2"/>
    <property type="match status" value="4"/>
</dbReference>
<feature type="compositionally biased region" description="Polar residues" evidence="16">
    <location>
        <begin position="903"/>
        <end position="914"/>
    </location>
</feature>
<proteinExistence type="inferred from homology"/>
<feature type="region of interest" description="Disordered" evidence="16">
    <location>
        <begin position="848"/>
        <end position="976"/>
    </location>
</feature>
<dbReference type="GO" id="GO:0005198">
    <property type="term" value="F:structural molecule activity"/>
    <property type="evidence" value="ECO:0007669"/>
    <property type="project" value="InterPro"/>
</dbReference>
<dbReference type="InterPro" id="IPR036322">
    <property type="entry name" value="WD40_repeat_dom_sf"/>
</dbReference>
<name>A0A813VDH0_9BILA</name>
<dbReference type="FunFam" id="1.25.40.470:FF:000001">
    <property type="entry name" value="Coatomer subunit beta"/>
    <property type="match status" value="1"/>
</dbReference>